<dbReference type="Proteomes" id="UP001232156">
    <property type="component" value="Unassembled WGS sequence"/>
</dbReference>
<dbReference type="InterPro" id="IPR003673">
    <property type="entry name" value="CoA-Trfase_fam_III"/>
</dbReference>
<dbReference type="InterPro" id="IPR044855">
    <property type="entry name" value="CoA-Trfase_III_dom3_sf"/>
</dbReference>
<evidence type="ECO:0000256" key="1">
    <source>
        <dbReference type="ARBA" id="ARBA00022679"/>
    </source>
</evidence>
<dbReference type="Gene3D" id="3.30.1540.10">
    <property type="entry name" value="formyl-coa transferase, domain 3"/>
    <property type="match status" value="1"/>
</dbReference>
<sequence length="406" mass="44048">MQKLLSHIRVLDLSRVLAGPWTTQLLADLGAEVIKVERPGQGDDTRAWGPPFLKRPDGSATQDGGYFIAANRGKKSITVNLQTPEGQEIIKRLAKDADVVIENYKVGTLQRLGLGYEDLSAINPSLIYCSVTGFGQDGPRATQPAYDFLIQAMGGLMSVTGERDDRPGGGPQKVGVPIVDLVTGVYGALAIVSALVARNETGRGDYIDLAMLDVQVSLLANQAMNYLLSGKTPRRTGTAHPNIQPQRIFDCRNGQIIIVVGNDGQFAQLCEVLGRPELKDDERFATNGARVVNQEILDPILDEILITEDREVWLERLLAAGIPAGPINSVPEVFEDPQVVHREILQHLPHPIAGTVPQVRSPFRFANAETQPDVAPPTLGQHTDEVLQGLGFDTTKIQALKDQGVI</sequence>
<dbReference type="InterPro" id="IPR050483">
    <property type="entry name" value="CoA-transferase_III_domain"/>
</dbReference>
<dbReference type="InterPro" id="IPR023606">
    <property type="entry name" value="CoA-Trfase_III_dom_1_sf"/>
</dbReference>
<keyword evidence="1" id="KW-0808">Transferase</keyword>
<proteinExistence type="predicted"/>
<dbReference type="EMBL" id="JAUZQE010000062">
    <property type="protein sequence ID" value="MDR4127190.1"/>
    <property type="molecule type" value="Genomic_DNA"/>
</dbReference>
<accession>A0ABU1D9S7</accession>
<dbReference type="Gene3D" id="3.40.50.10540">
    <property type="entry name" value="Crotonobetainyl-coa:carnitine coa-transferase, domain 1"/>
    <property type="match status" value="1"/>
</dbReference>
<dbReference type="RefSeq" id="WP_347287723.1">
    <property type="nucleotide sequence ID" value="NZ_JAUZQE010000062.1"/>
</dbReference>
<keyword evidence="3" id="KW-1185">Reference proteome</keyword>
<gene>
    <name evidence="2" type="ORF">Q8947_14520</name>
</gene>
<evidence type="ECO:0000313" key="2">
    <source>
        <dbReference type="EMBL" id="MDR4127190.1"/>
    </source>
</evidence>
<name>A0ABU1D9S7_9BURK</name>
<dbReference type="PANTHER" id="PTHR48207:SF3">
    <property type="entry name" value="SUCCINATE--HYDROXYMETHYLGLUTARATE COA-TRANSFERASE"/>
    <property type="match status" value="1"/>
</dbReference>
<organism evidence="2 3">
    <name type="scientific">Yanghanlia caeni</name>
    <dbReference type="NCBI Taxonomy" id="3064283"/>
    <lineage>
        <taxon>Bacteria</taxon>
        <taxon>Pseudomonadati</taxon>
        <taxon>Pseudomonadota</taxon>
        <taxon>Betaproteobacteria</taxon>
        <taxon>Burkholderiales</taxon>
        <taxon>Alcaligenaceae</taxon>
        <taxon>Yanghanlia</taxon>
    </lineage>
</organism>
<protein>
    <submittedName>
        <fullName evidence="2">CaiB/BaiF CoA-transferase family protein</fullName>
    </submittedName>
</protein>
<reference evidence="2 3" key="1">
    <citation type="submission" date="2023-08" db="EMBL/GenBank/DDBJ databases">
        <title>Alcaligenaceae gen. nov., a novel taxon isolated from the sludge of Yixing Pesticide Factory.</title>
        <authorList>
            <person name="Ruan L."/>
        </authorList>
    </citation>
    <scope>NUCLEOTIDE SEQUENCE [LARGE SCALE GENOMIC DNA]</scope>
    <source>
        <strain evidence="2 3">LG-2</strain>
    </source>
</reference>
<dbReference type="SUPFAM" id="SSF89796">
    <property type="entry name" value="CoA-transferase family III (CaiB/BaiF)"/>
    <property type="match status" value="1"/>
</dbReference>
<comment type="caution">
    <text evidence="2">The sequence shown here is derived from an EMBL/GenBank/DDBJ whole genome shotgun (WGS) entry which is preliminary data.</text>
</comment>
<dbReference type="PANTHER" id="PTHR48207">
    <property type="entry name" value="SUCCINATE--HYDROXYMETHYLGLUTARATE COA-TRANSFERASE"/>
    <property type="match status" value="1"/>
</dbReference>
<dbReference type="Pfam" id="PF02515">
    <property type="entry name" value="CoA_transf_3"/>
    <property type="match status" value="1"/>
</dbReference>
<evidence type="ECO:0000313" key="3">
    <source>
        <dbReference type="Proteomes" id="UP001232156"/>
    </source>
</evidence>